<protein>
    <submittedName>
        <fullName evidence="1">Uncharacterized protein</fullName>
    </submittedName>
</protein>
<keyword evidence="2" id="KW-1185">Reference proteome</keyword>
<reference evidence="2" key="1">
    <citation type="submission" date="2016-10" db="EMBL/GenBank/DDBJ databases">
        <authorList>
            <person name="Varghese N."/>
            <person name="Submissions S."/>
        </authorList>
    </citation>
    <scope>NUCLEOTIDE SEQUENCE [LARGE SCALE GENOMIC DNA]</scope>
    <source>
        <strain evidence="2">CGMCC 1.3431</strain>
    </source>
</reference>
<dbReference type="Proteomes" id="UP000199150">
    <property type="component" value="Unassembled WGS sequence"/>
</dbReference>
<accession>A0A1G4T3J2</accession>
<proteinExistence type="predicted"/>
<sequence>MKTLLLALLASAHLLGQPAVTEELLNDAASDFQAHQPPTPIDIRNLRLGYIPNGDGRNYLICGEFLTAANPDWVPFSTIKTSGYEQSLGANATALCNRPQAVWEEGHDLSVDLKAKLGLK</sequence>
<dbReference type="EMBL" id="FMTS01000006">
    <property type="protein sequence ID" value="SCW76000.1"/>
    <property type="molecule type" value="Genomic_DNA"/>
</dbReference>
<organism evidence="1 2">
    <name type="scientific">Asticcacaulis taihuensis</name>
    <dbReference type="NCBI Taxonomy" id="260084"/>
    <lineage>
        <taxon>Bacteria</taxon>
        <taxon>Pseudomonadati</taxon>
        <taxon>Pseudomonadota</taxon>
        <taxon>Alphaproteobacteria</taxon>
        <taxon>Caulobacterales</taxon>
        <taxon>Caulobacteraceae</taxon>
        <taxon>Asticcacaulis</taxon>
    </lineage>
</organism>
<dbReference type="AlphaFoldDB" id="A0A1G4T3J2"/>
<dbReference type="RefSeq" id="WP_090650023.1">
    <property type="nucleotide sequence ID" value="NZ_CBCRYE010000005.1"/>
</dbReference>
<dbReference type="STRING" id="260084.SAMN02927928_3229"/>
<name>A0A1G4T3J2_9CAUL</name>
<evidence type="ECO:0000313" key="1">
    <source>
        <dbReference type="EMBL" id="SCW76000.1"/>
    </source>
</evidence>
<evidence type="ECO:0000313" key="2">
    <source>
        <dbReference type="Proteomes" id="UP000199150"/>
    </source>
</evidence>
<gene>
    <name evidence="1" type="ORF">SAMN02927928_3229</name>
</gene>
<dbReference type="OrthoDB" id="9256062at2"/>